<accession>A0A1H9Y6E7</accession>
<dbReference type="Proteomes" id="UP000199800">
    <property type="component" value="Unassembled WGS sequence"/>
</dbReference>
<proteinExistence type="predicted"/>
<feature type="transmembrane region" description="Helical" evidence="2">
    <location>
        <begin position="222"/>
        <end position="243"/>
    </location>
</feature>
<feature type="transmembrane region" description="Helical" evidence="2">
    <location>
        <begin position="198"/>
        <end position="216"/>
    </location>
</feature>
<evidence type="ECO:0000256" key="1">
    <source>
        <dbReference type="SAM" id="MobiDB-lite"/>
    </source>
</evidence>
<dbReference type="EMBL" id="FOHN01000001">
    <property type="protein sequence ID" value="SES64457.1"/>
    <property type="molecule type" value="Genomic_DNA"/>
</dbReference>
<reference evidence="3 4" key="1">
    <citation type="submission" date="2016-10" db="EMBL/GenBank/DDBJ databases">
        <authorList>
            <person name="de Groot N.N."/>
        </authorList>
    </citation>
    <scope>NUCLEOTIDE SEQUENCE [LARGE SCALE GENOMIC DNA]</scope>
    <source>
        <strain evidence="3 4">DSM 1801</strain>
    </source>
</reference>
<keyword evidence="2" id="KW-1133">Transmembrane helix</keyword>
<keyword evidence="2" id="KW-0812">Transmembrane</keyword>
<gene>
    <name evidence="3" type="ORF">SAMN04487772_101172</name>
</gene>
<name>A0A1H9Y6E7_9FIRM</name>
<dbReference type="STRING" id="29364.SAMN04487772_101172"/>
<evidence type="ECO:0000313" key="3">
    <source>
        <dbReference type="EMBL" id="SES64457.1"/>
    </source>
</evidence>
<dbReference type="OrthoDB" id="9772748at2"/>
<protein>
    <submittedName>
        <fullName evidence="3">Uncharacterized protein</fullName>
    </submittedName>
</protein>
<evidence type="ECO:0000256" key="2">
    <source>
        <dbReference type="SAM" id="Phobius"/>
    </source>
</evidence>
<keyword evidence="4" id="KW-1185">Reference proteome</keyword>
<dbReference type="RefSeq" id="WP_092475076.1">
    <property type="nucleotide sequence ID" value="NZ_FOHN01000001.1"/>
</dbReference>
<dbReference type="AlphaFoldDB" id="A0A1H9Y6E7"/>
<evidence type="ECO:0000313" key="4">
    <source>
        <dbReference type="Proteomes" id="UP000199800"/>
    </source>
</evidence>
<sequence length="419" mass="49530">MKIFKKKKELHSEPEFDKELERKQNETEQLDISLDNMELELKDLADSKKSAYQEKEETLNQTKDSIADTCNQIADAKKQIQEAKLEYKAVTDYLADIQKIDAIEGKEREELEDAARNIITLTRERSKYQTADIKLSDVQFRNISRYEKNMVREIRQMRENEDYQRMVKGDLRQLAAEKAKLEFERDEIIGGQEMLRKLSIAAGILVVLMDIIFVVLSEKKELDLNVPFILSIIFAAGIAFYIFHESRRNRMEILKNNQKRSRLVGLTNTVKIKYVNTQNALDYAYGKFMVVNSMELSSVYDKYMKAKKEAEQYRSNTGMLNFYNNALIKELRQRNIKDCDIWIYQAAALIDNREMVEIRHRLNERRQKLRERIDFNYKVQNNGLSMLKNSMEKKPEWKQKVEEEMEKAGIDFQQMELSE</sequence>
<organism evidence="3 4">
    <name type="scientific">[Clostridium] polysaccharolyticum</name>
    <dbReference type="NCBI Taxonomy" id="29364"/>
    <lineage>
        <taxon>Bacteria</taxon>
        <taxon>Bacillati</taxon>
        <taxon>Bacillota</taxon>
        <taxon>Clostridia</taxon>
        <taxon>Lachnospirales</taxon>
        <taxon>Lachnospiraceae</taxon>
    </lineage>
</organism>
<keyword evidence="2" id="KW-0472">Membrane</keyword>
<feature type="region of interest" description="Disordered" evidence="1">
    <location>
        <begin position="1"/>
        <end position="32"/>
    </location>
</feature>
<feature type="compositionally biased region" description="Basic and acidic residues" evidence="1">
    <location>
        <begin position="10"/>
        <end position="26"/>
    </location>
</feature>